<dbReference type="AlphaFoldDB" id="A0A0Q9X9V8"/>
<protein>
    <submittedName>
        <fullName evidence="1">Uncharacterized protein</fullName>
    </submittedName>
</protein>
<dbReference type="Proteomes" id="UP000009192">
    <property type="component" value="Unassembled WGS sequence"/>
</dbReference>
<accession>A0A0Q9X9V8</accession>
<organism evidence="1 2">
    <name type="scientific">Drosophila mojavensis</name>
    <name type="common">Fruit fly</name>
    <dbReference type="NCBI Taxonomy" id="7230"/>
    <lineage>
        <taxon>Eukaryota</taxon>
        <taxon>Metazoa</taxon>
        <taxon>Ecdysozoa</taxon>
        <taxon>Arthropoda</taxon>
        <taxon>Hexapoda</taxon>
        <taxon>Insecta</taxon>
        <taxon>Pterygota</taxon>
        <taxon>Neoptera</taxon>
        <taxon>Endopterygota</taxon>
        <taxon>Diptera</taxon>
        <taxon>Brachycera</taxon>
        <taxon>Muscomorpha</taxon>
        <taxon>Ephydroidea</taxon>
        <taxon>Drosophilidae</taxon>
        <taxon>Drosophila</taxon>
    </lineage>
</organism>
<gene>
    <name evidence="1" type="primary">Dmoj\GI26424</name>
    <name evidence="1" type="ORF">Dmoj_GI26424</name>
</gene>
<name>A0A0Q9X9V8_DROMO</name>
<evidence type="ECO:0000313" key="2">
    <source>
        <dbReference type="Proteomes" id="UP000009192"/>
    </source>
</evidence>
<evidence type="ECO:0000313" key="1">
    <source>
        <dbReference type="EMBL" id="KRG05259.1"/>
    </source>
</evidence>
<proteinExistence type="predicted"/>
<reference evidence="1 2" key="1">
    <citation type="journal article" date="2007" name="Nature">
        <title>Evolution of genes and genomes on the Drosophila phylogeny.</title>
        <authorList>
            <consortium name="Drosophila 12 Genomes Consortium"/>
            <person name="Clark A.G."/>
            <person name="Eisen M.B."/>
            <person name="Smith D.R."/>
            <person name="Bergman C.M."/>
            <person name="Oliver B."/>
            <person name="Markow T.A."/>
            <person name="Kaufman T.C."/>
            <person name="Kellis M."/>
            <person name="Gelbart W."/>
            <person name="Iyer V.N."/>
            <person name="Pollard D.A."/>
            <person name="Sackton T.B."/>
            <person name="Larracuente A.M."/>
            <person name="Singh N.D."/>
            <person name="Abad J.P."/>
            <person name="Abt D.N."/>
            <person name="Adryan B."/>
            <person name="Aguade M."/>
            <person name="Akashi H."/>
            <person name="Anderson W.W."/>
            <person name="Aquadro C.F."/>
            <person name="Ardell D.H."/>
            <person name="Arguello R."/>
            <person name="Artieri C.G."/>
            <person name="Barbash D.A."/>
            <person name="Barker D."/>
            <person name="Barsanti P."/>
            <person name="Batterham P."/>
            <person name="Batzoglou S."/>
            <person name="Begun D."/>
            <person name="Bhutkar A."/>
            <person name="Blanco E."/>
            <person name="Bosak S.A."/>
            <person name="Bradley R.K."/>
            <person name="Brand A.D."/>
            <person name="Brent M.R."/>
            <person name="Brooks A.N."/>
            <person name="Brown R.H."/>
            <person name="Butlin R.K."/>
            <person name="Caggese C."/>
            <person name="Calvi B.R."/>
            <person name="Bernardo de Carvalho A."/>
            <person name="Caspi A."/>
            <person name="Castrezana S."/>
            <person name="Celniker S.E."/>
            <person name="Chang J.L."/>
            <person name="Chapple C."/>
            <person name="Chatterji S."/>
            <person name="Chinwalla A."/>
            <person name="Civetta A."/>
            <person name="Clifton S.W."/>
            <person name="Comeron J.M."/>
            <person name="Costello J.C."/>
            <person name="Coyne J.A."/>
            <person name="Daub J."/>
            <person name="David R.G."/>
            <person name="Delcher A.L."/>
            <person name="Delehaunty K."/>
            <person name="Do C.B."/>
            <person name="Ebling H."/>
            <person name="Edwards K."/>
            <person name="Eickbush T."/>
            <person name="Evans J.D."/>
            <person name="Filipski A."/>
            <person name="Findeiss S."/>
            <person name="Freyhult E."/>
            <person name="Fulton L."/>
            <person name="Fulton R."/>
            <person name="Garcia A.C."/>
            <person name="Gardiner A."/>
            <person name="Garfield D.A."/>
            <person name="Garvin B.E."/>
            <person name="Gibson G."/>
            <person name="Gilbert D."/>
            <person name="Gnerre S."/>
            <person name="Godfrey J."/>
            <person name="Good R."/>
            <person name="Gotea V."/>
            <person name="Gravely B."/>
            <person name="Greenberg A.J."/>
            <person name="Griffiths-Jones S."/>
            <person name="Gross S."/>
            <person name="Guigo R."/>
            <person name="Gustafson E.A."/>
            <person name="Haerty W."/>
            <person name="Hahn M.W."/>
            <person name="Halligan D.L."/>
            <person name="Halpern A.L."/>
            <person name="Halter G.M."/>
            <person name="Han M.V."/>
            <person name="Heger A."/>
            <person name="Hillier L."/>
            <person name="Hinrichs A.S."/>
            <person name="Holmes I."/>
            <person name="Hoskins R.A."/>
            <person name="Hubisz M.J."/>
            <person name="Hultmark D."/>
            <person name="Huntley M.A."/>
            <person name="Jaffe D.B."/>
            <person name="Jagadeeshan S."/>
            <person name="Jeck W.R."/>
            <person name="Johnson J."/>
            <person name="Jones C.D."/>
            <person name="Jordan W.C."/>
            <person name="Karpen G.H."/>
            <person name="Kataoka E."/>
            <person name="Keightley P.D."/>
            <person name="Kheradpour P."/>
            <person name="Kirkness E.F."/>
            <person name="Koerich L.B."/>
            <person name="Kristiansen K."/>
            <person name="Kudrna D."/>
            <person name="Kulathinal R.J."/>
            <person name="Kumar S."/>
            <person name="Kwok R."/>
            <person name="Lander E."/>
            <person name="Langley C.H."/>
            <person name="Lapoint R."/>
            <person name="Lazzaro B.P."/>
            <person name="Lee S.J."/>
            <person name="Levesque L."/>
            <person name="Li R."/>
            <person name="Lin C.F."/>
            <person name="Lin M.F."/>
            <person name="Lindblad-Toh K."/>
            <person name="Llopart A."/>
            <person name="Long M."/>
            <person name="Low L."/>
            <person name="Lozovsky E."/>
            <person name="Lu J."/>
            <person name="Luo M."/>
            <person name="Machado C.A."/>
            <person name="Makalowski W."/>
            <person name="Marzo M."/>
            <person name="Matsuda M."/>
            <person name="Matzkin L."/>
            <person name="McAllister B."/>
            <person name="McBride C.S."/>
            <person name="McKernan B."/>
            <person name="McKernan K."/>
            <person name="Mendez-Lago M."/>
            <person name="Minx P."/>
            <person name="Mollenhauer M.U."/>
            <person name="Montooth K."/>
            <person name="Mount S.M."/>
            <person name="Mu X."/>
            <person name="Myers E."/>
            <person name="Negre B."/>
            <person name="Newfeld S."/>
            <person name="Nielsen R."/>
            <person name="Noor M.A."/>
            <person name="O'Grady P."/>
            <person name="Pachter L."/>
            <person name="Papaceit M."/>
            <person name="Parisi M.J."/>
            <person name="Parisi M."/>
            <person name="Parts L."/>
            <person name="Pedersen J.S."/>
            <person name="Pesole G."/>
            <person name="Phillippy A.M."/>
            <person name="Ponting C.P."/>
            <person name="Pop M."/>
            <person name="Porcelli D."/>
            <person name="Powell J.R."/>
            <person name="Prohaska S."/>
            <person name="Pruitt K."/>
            <person name="Puig M."/>
            <person name="Quesneville H."/>
            <person name="Ram K.R."/>
            <person name="Rand D."/>
            <person name="Rasmussen M.D."/>
            <person name="Reed L.K."/>
            <person name="Reenan R."/>
            <person name="Reily A."/>
            <person name="Remington K.A."/>
            <person name="Rieger T.T."/>
            <person name="Ritchie M.G."/>
            <person name="Robin C."/>
            <person name="Rogers Y.H."/>
            <person name="Rohde C."/>
            <person name="Rozas J."/>
            <person name="Rubenfield M.J."/>
            <person name="Ruiz A."/>
            <person name="Russo S."/>
            <person name="Salzberg S.L."/>
            <person name="Sanchez-Gracia A."/>
            <person name="Saranga D.J."/>
            <person name="Sato H."/>
            <person name="Schaeffer S.W."/>
            <person name="Schatz M.C."/>
            <person name="Schlenke T."/>
            <person name="Schwartz R."/>
            <person name="Segarra C."/>
            <person name="Singh R.S."/>
            <person name="Sirot L."/>
            <person name="Sirota M."/>
            <person name="Sisneros N.B."/>
            <person name="Smith C.D."/>
            <person name="Smith T.F."/>
            <person name="Spieth J."/>
            <person name="Stage D.E."/>
            <person name="Stark A."/>
            <person name="Stephan W."/>
            <person name="Strausberg R.L."/>
            <person name="Strempel S."/>
            <person name="Sturgill D."/>
            <person name="Sutton G."/>
            <person name="Sutton G.G."/>
            <person name="Tao W."/>
            <person name="Teichmann S."/>
            <person name="Tobari Y.N."/>
            <person name="Tomimura Y."/>
            <person name="Tsolas J.M."/>
            <person name="Valente V.L."/>
            <person name="Venter E."/>
            <person name="Venter J.C."/>
            <person name="Vicario S."/>
            <person name="Vieira F.G."/>
            <person name="Vilella A.J."/>
            <person name="Villasante A."/>
            <person name="Walenz B."/>
            <person name="Wang J."/>
            <person name="Wasserman M."/>
            <person name="Watts T."/>
            <person name="Wilson D."/>
            <person name="Wilson R.K."/>
            <person name="Wing R.A."/>
            <person name="Wolfner M.F."/>
            <person name="Wong A."/>
            <person name="Wong G.K."/>
            <person name="Wu C.I."/>
            <person name="Wu G."/>
            <person name="Yamamoto D."/>
            <person name="Yang H.P."/>
            <person name="Yang S.P."/>
            <person name="Yorke J.A."/>
            <person name="Yoshida K."/>
            <person name="Zdobnov E."/>
            <person name="Zhang P."/>
            <person name="Zhang Y."/>
            <person name="Zimin A.V."/>
            <person name="Baldwin J."/>
            <person name="Abdouelleil A."/>
            <person name="Abdulkadir J."/>
            <person name="Abebe A."/>
            <person name="Abera B."/>
            <person name="Abreu J."/>
            <person name="Acer S.C."/>
            <person name="Aftuck L."/>
            <person name="Alexander A."/>
            <person name="An P."/>
            <person name="Anderson E."/>
            <person name="Anderson S."/>
            <person name="Arachi H."/>
            <person name="Azer M."/>
            <person name="Bachantsang P."/>
            <person name="Barry A."/>
            <person name="Bayul T."/>
            <person name="Berlin A."/>
            <person name="Bessette D."/>
            <person name="Bloom T."/>
            <person name="Blye J."/>
            <person name="Boguslavskiy L."/>
            <person name="Bonnet C."/>
            <person name="Boukhgalter B."/>
            <person name="Bourzgui I."/>
            <person name="Brown A."/>
            <person name="Cahill P."/>
            <person name="Channer S."/>
            <person name="Cheshatsang Y."/>
            <person name="Chuda L."/>
            <person name="Citroen M."/>
            <person name="Collymore A."/>
            <person name="Cooke P."/>
            <person name="Costello M."/>
            <person name="D'Aco K."/>
            <person name="Daza R."/>
            <person name="De Haan G."/>
            <person name="DeGray S."/>
            <person name="DeMaso C."/>
            <person name="Dhargay N."/>
            <person name="Dooley K."/>
            <person name="Dooley E."/>
            <person name="Doricent M."/>
            <person name="Dorje P."/>
            <person name="Dorjee K."/>
            <person name="Dupes A."/>
            <person name="Elong R."/>
            <person name="Falk J."/>
            <person name="Farina A."/>
            <person name="Faro S."/>
            <person name="Ferguson D."/>
            <person name="Fisher S."/>
            <person name="Foley C.D."/>
            <person name="Franke A."/>
            <person name="Friedrich D."/>
            <person name="Gadbois L."/>
            <person name="Gearin G."/>
            <person name="Gearin C.R."/>
            <person name="Giannoukos G."/>
            <person name="Goode T."/>
            <person name="Graham J."/>
            <person name="Grandbois E."/>
            <person name="Grewal S."/>
            <person name="Gyaltsen K."/>
            <person name="Hafez N."/>
            <person name="Hagos B."/>
            <person name="Hall J."/>
            <person name="Henson C."/>
            <person name="Hollinger A."/>
            <person name="Honan T."/>
            <person name="Huard M.D."/>
            <person name="Hughes L."/>
            <person name="Hurhula B."/>
            <person name="Husby M.E."/>
            <person name="Kamat A."/>
            <person name="Kanga B."/>
            <person name="Kashin S."/>
            <person name="Khazanovich D."/>
            <person name="Kisner P."/>
            <person name="Lance K."/>
            <person name="Lara M."/>
            <person name="Lee W."/>
            <person name="Lennon N."/>
            <person name="Letendre F."/>
            <person name="LeVine R."/>
            <person name="Lipovsky A."/>
            <person name="Liu X."/>
            <person name="Liu J."/>
            <person name="Liu S."/>
            <person name="Lokyitsang T."/>
            <person name="Lokyitsang Y."/>
            <person name="Lubonja R."/>
            <person name="Lui A."/>
            <person name="MacDonald P."/>
            <person name="Magnisalis V."/>
            <person name="Maru K."/>
            <person name="Matthews C."/>
            <person name="McCusker W."/>
            <person name="McDonough S."/>
            <person name="Mehta T."/>
            <person name="Meldrim J."/>
            <person name="Meneus L."/>
            <person name="Mihai O."/>
            <person name="Mihalev A."/>
            <person name="Mihova T."/>
            <person name="Mittelman R."/>
            <person name="Mlenga V."/>
            <person name="Montmayeur A."/>
            <person name="Mulrain L."/>
            <person name="Navidi A."/>
            <person name="Naylor J."/>
            <person name="Negash T."/>
            <person name="Nguyen T."/>
            <person name="Nguyen N."/>
            <person name="Nicol R."/>
            <person name="Norbu C."/>
            <person name="Norbu N."/>
            <person name="Novod N."/>
            <person name="O'Neill B."/>
            <person name="Osman S."/>
            <person name="Markiewicz E."/>
            <person name="Oyono O.L."/>
            <person name="Patti C."/>
            <person name="Phunkhang P."/>
            <person name="Pierre F."/>
            <person name="Priest M."/>
            <person name="Raghuraman S."/>
            <person name="Rege F."/>
            <person name="Reyes R."/>
            <person name="Rise C."/>
            <person name="Rogov P."/>
            <person name="Ross K."/>
            <person name="Ryan E."/>
            <person name="Settipalli S."/>
            <person name="Shea T."/>
            <person name="Sherpa N."/>
            <person name="Shi L."/>
            <person name="Shih D."/>
            <person name="Sparrow T."/>
            <person name="Spaulding J."/>
            <person name="Stalker J."/>
            <person name="Stange-Thomann N."/>
            <person name="Stavropoulos S."/>
            <person name="Stone C."/>
            <person name="Strader C."/>
            <person name="Tesfaye S."/>
            <person name="Thomson T."/>
            <person name="Thoulutsang Y."/>
            <person name="Thoulutsang D."/>
            <person name="Topham K."/>
            <person name="Topping I."/>
            <person name="Tsamla T."/>
            <person name="Vassiliev H."/>
            <person name="Vo A."/>
            <person name="Wangchuk T."/>
            <person name="Wangdi T."/>
            <person name="Weiand M."/>
            <person name="Wilkinson J."/>
            <person name="Wilson A."/>
            <person name="Yadav S."/>
            <person name="Young G."/>
            <person name="Yu Q."/>
            <person name="Zembek L."/>
            <person name="Zhong D."/>
            <person name="Zimmer A."/>
            <person name="Zwirko Z."/>
            <person name="Jaffe D.B."/>
            <person name="Alvarez P."/>
            <person name="Brockman W."/>
            <person name="Butler J."/>
            <person name="Chin C."/>
            <person name="Gnerre S."/>
            <person name="Grabherr M."/>
            <person name="Kleber M."/>
            <person name="Mauceli E."/>
            <person name="MacCallum I."/>
        </authorList>
    </citation>
    <scope>NUCLEOTIDE SEQUENCE [LARGE SCALE GENOMIC DNA]</scope>
    <source>
        <strain evidence="2">Tucson 15081-1352.22</strain>
    </source>
</reference>
<sequence length="35" mass="4013">MDYIIVSVSMYLYAGPRALCCSYVLDGPAKWRNKK</sequence>
<dbReference type="KEGG" id="dmo:Dmoj_GI26424"/>
<keyword evidence="2" id="KW-1185">Reference proteome</keyword>
<dbReference type="EMBL" id="CH933808">
    <property type="protein sequence ID" value="KRG05259.1"/>
    <property type="molecule type" value="Genomic_DNA"/>
</dbReference>
<dbReference type="InParanoid" id="A0A0Q9X9V8"/>